<dbReference type="InterPro" id="IPR029044">
    <property type="entry name" value="Nucleotide-diphossugar_trans"/>
</dbReference>
<proteinExistence type="predicted"/>
<dbReference type="RefSeq" id="WP_116171436.1">
    <property type="nucleotide sequence ID" value="NZ_CP033058.2"/>
</dbReference>
<dbReference type="AlphaFoldDB" id="A0A3Q9V3G8"/>
<protein>
    <submittedName>
        <fullName evidence="1">Glycosyltransferase family 2 protein</fullName>
    </submittedName>
</protein>
<evidence type="ECO:0000313" key="1">
    <source>
        <dbReference type="EMBL" id="AZZ65741.1"/>
    </source>
</evidence>
<reference evidence="1" key="1">
    <citation type="submission" date="2019-03" db="EMBL/GenBank/DDBJ databases">
        <title>Draft Sequence and Annotation of the Mycoplasma phocicerebrale Strain 1049T Genome.</title>
        <authorList>
            <person name="Frasca S.Jr."/>
            <person name="Kutish G.F."/>
            <person name="Castellanos Gell J."/>
            <person name="Michaels D.L."/>
            <person name="Brown D.R."/>
        </authorList>
    </citation>
    <scope>NUCLEOTIDE SEQUENCE</scope>
    <source>
        <strain evidence="1">1049</strain>
    </source>
</reference>
<sequence>MKTNLTIIIPIYNPVIPLSNILSNIYKQKSQNFNVILTVDRPKDEYFFEIDELQMKLKERLKVIFNTSHQHIDLVIKQALDLVDTPYVFIYYSYCNIKSEFVKRIDTFLDKLNIKPDFVEMPGSVRGISNFSTRSELLPSLGVVNLKENKEPFLLVTPFVFNYFIKTKVAYKIFDSPRIKDSNLEYSPNFVYRALLNSETFAYFNDTWIENWNYSFLAFNPKSLTRCWNSIFSSFNDIDGETKQALEFAKFMNYCYYVCGFIGIFKTKKDSLESKSLLNIKNSLLKEIETFKSEWEKQIKNNKYFIKYKIEDLKKLTNGFKSKWELIFKKFLW</sequence>
<name>A0A3Q9V3G8_9BACT</name>
<dbReference type="OrthoDB" id="401305at2"/>
<gene>
    <name evidence="1" type="ORF">DMC14_003045</name>
</gene>
<dbReference type="EMBL" id="CP033058">
    <property type="protein sequence ID" value="AZZ65741.1"/>
    <property type="molecule type" value="Genomic_DNA"/>
</dbReference>
<keyword evidence="2" id="KW-1185">Reference proteome</keyword>
<dbReference type="KEGG" id="mphc:DMC14_003045"/>
<evidence type="ECO:0000313" key="2">
    <source>
        <dbReference type="Proteomes" id="UP000256585"/>
    </source>
</evidence>
<dbReference type="GO" id="GO:0016740">
    <property type="term" value="F:transferase activity"/>
    <property type="evidence" value="ECO:0007669"/>
    <property type="project" value="UniProtKB-KW"/>
</dbReference>
<dbReference type="Proteomes" id="UP000256585">
    <property type="component" value="Chromosome"/>
</dbReference>
<accession>A0A3Q9V3G8</accession>
<dbReference type="SUPFAM" id="SSF53448">
    <property type="entry name" value="Nucleotide-diphospho-sugar transferases"/>
    <property type="match status" value="1"/>
</dbReference>
<organism evidence="1 2">
    <name type="scientific">Metamycoplasma phocicerebrale</name>
    <dbReference type="NCBI Taxonomy" id="142649"/>
    <lineage>
        <taxon>Bacteria</taxon>
        <taxon>Bacillati</taxon>
        <taxon>Mycoplasmatota</taxon>
        <taxon>Mycoplasmoidales</taxon>
        <taxon>Metamycoplasmataceae</taxon>
        <taxon>Metamycoplasma</taxon>
    </lineage>
</organism>